<dbReference type="EMBL" id="CM044708">
    <property type="protein sequence ID" value="KAI5648879.1"/>
    <property type="molecule type" value="Genomic_DNA"/>
</dbReference>
<evidence type="ECO:0000313" key="1">
    <source>
        <dbReference type="EMBL" id="KAI5648879.1"/>
    </source>
</evidence>
<accession>A0ACB9ZNC5</accession>
<evidence type="ECO:0000313" key="2">
    <source>
        <dbReference type="Proteomes" id="UP001060085"/>
    </source>
</evidence>
<name>A0ACB9ZNC5_CATRO</name>
<proteinExistence type="predicted"/>
<dbReference type="Proteomes" id="UP001060085">
    <property type="component" value="Linkage Group LG08"/>
</dbReference>
<protein>
    <submittedName>
        <fullName evidence="1">Uncharacterized protein</fullName>
    </submittedName>
</protein>
<organism evidence="1 2">
    <name type="scientific">Catharanthus roseus</name>
    <name type="common">Madagascar periwinkle</name>
    <name type="synonym">Vinca rosea</name>
    <dbReference type="NCBI Taxonomy" id="4058"/>
    <lineage>
        <taxon>Eukaryota</taxon>
        <taxon>Viridiplantae</taxon>
        <taxon>Streptophyta</taxon>
        <taxon>Embryophyta</taxon>
        <taxon>Tracheophyta</taxon>
        <taxon>Spermatophyta</taxon>
        <taxon>Magnoliopsida</taxon>
        <taxon>eudicotyledons</taxon>
        <taxon>Gunneridae</taxon>
        <taxon>Pentapetalae</taxon>
        <taxon>asterids</taxon>
        <taxon>lamiids</taxon>
        <taxon>Gentianales</taxon>
        <taxon>Apocynaceae</taxon>
        <taxon>Rauvolfioideae</taxon>
        <taxon>Vinceae</taxon>
        <taxon>Catharanthinae</taxon>
        <taxon>Catharanthus</taxon>
    </lineage>
</organism>
<reference evidence="2" key="1">
    <citation type="journal article" date="2023" name="Nat. Plants">
        <title>Single-cell RNA sequencing provides a high-resolution roadmap for understanding the multicellular compartmentation of specialized metabolism.</title>
        <authorList>
            <person name="Sun S."/>
            <person name="Shen X."/>
            <person name="Li Y."/>
            <person name="Li Y."/>
            <person name="Wang S."/>
            <person name="Li R."/>
            <person name="Zhang H."/>
            <person name="Shen G."/>
            <person name="Guo B."/>
            <person name="Wei J."/>
            <person name="Xu J."/>
            <person name="St-Pierre B."/>
            <person name="Chen S."/>
            <person name="Sun C."/>
        </authorList>
    </citation>
    <scope>NUCLEOTIDE SEQUENCE [LARGE SCALE GENOMIC DNA]</scope>
</reference>
<comment type="caution">
    <text evidence="1">The sequence shown here is derived from an EMBL/GenBank/DDBJ whole genome shotgun (WGS) entry which is preliminary data.</text>
</comment>
<keyword evidence="2" id="KW-1185">Reference proteome</keyword>
<gene>
    <name evidence="1" type="ORF">M9H77_34884</name>
</gene>
<sequence length="397" mass="44720">MRWGAQDPKSKRFQQGRKAVREAESNWLNHWSALWGVDPHWSLNHASSVAGIRHVAAWYSSIGAHRRDNPFHPSIDLTGTEHTPTGPGYTMSDVLFSLQRKAFIMSLFRIETICLQQHSASYPCASNLNLHANKKSSVQGKREHLQGRAGDTKGNKPFRANQNWLPIRELLSYAGYRDPKSIPLDDFASAVAKLVKDLRQCLEWSTAELGEVKTDKTNSPKVIHKLHSSSARVGMKWYAEDTDDAPLVVSLEECFLATHAKVEHDAGNVVAREKAESSKKIQPQGEYDPFVVDVDYPERQVRVGKALPASIKHIVQKMLTDKKEDDMNQTSHSPLDLKLRPMTRARMKKLKLQEDKDIIAYIEDTLKSKVDAFDGQGKLPNLFTMCSIKGITWGEIG</sequence>